<feature type="compositionally biased region" description="Polar residues" evidence="2">
    <location>
        <begin position="155"/>
        <end position="165"/>
    </location>
</feature>
<feature type="compositionally biased region" description="Basic and acidic residues" evidence="2">
    <location>
        <begin position="168"/>
        <end position="177"/>
    </location>
</feature>
<proteinExistence type="evidence at transcript level"/>
<dbReference type="AlphaFoldDB" id="D5ABQ3"/>
<evidence type="ECO:0000256" key="1">
    <source>
        <dbReference type="SAM" id="Coils"/>
    </source>
</evidence>
<dbReference type="EMBL" id="BT123665">
    <property type="protein sequence ID" value="ADE76972.1"/>
    <property type="molecule type" value="mRNA"/>
</dbReference>
<organism evidence="3">
    <name type="scientific">Picea sitchensis</name>
    <name type="common">Sitka spruce</name>
    <name type="synonym">Pinus sitchensis</name>
    <dbReference type="NCBI Taxonomy" id="3332"/>
    <lineage>
        <taxon>Eukaryota</taxon>
        <taxon>Viridiplantae</taxon>
        <taxon>Streptophyta</taxon>
        <taxon>Embryophyta</taxon>
        <taxon>Tracheophyta</taxon>
        <taxon>Spermatophyta</taxon>
        <taxon>Pinopsida</taxon>
        <taxon>Pinidae</taxon>
        <taxon>Conifers I</taxon>
        <taxon>Pinales</taxon>
        <taxon>Pinaceae</taxon>
        <taxon>Picea</taxon>
    </lineage>
</organism>
<name>D5ABQ3_PICSI</name>
<evidence type="ECO:0000313" key="3">
    <source>
        <dbReference type="EMBL" id="ADE76972.1"/>
    </source>
</evidence>
<keyword evidence="1" id="KW-0175">Coiled coil</keyword>
<accession>D5ABQ3</accession>
<sequence>MDRFLGFGRRLWFVCRVMFGIEERSIRAQNIELQKKLMRMREQKATLERVPEQMILSEIRKVVEEMQKLNESLDKTEEAVQKYLEPVRKEAHLIMEAQLEKEEKLMRELMQATYQNMPQEGAALSKEEISRQAMQATYEAMPQEKVAQNKEETLSSDLDSVSHNMEVTVEKEKKPQD</sequence>
<feature type="region of interest" description="Disordered" evidence="2">
    <location>
        <begin position="134"/>
        <end position="177"/>
    </location>
</feature>
<dbReference type="PANTHER" id="PTHR35749">
    <property type="entry name" value="OSJNBA0084A10.10 PROTEIN"/>
    <property type="match status" value="1"/>
</dbReference>
<reference evidence="3" key="1">
    <citation type="submission" date="2010-04" db="EMBL/GenBank/DDBJ databases">
        <authorList>
            <person name="Reid K.E."/>
            <person name="Liao N."/>
            <person name="Chan S."/>
            <person name="Docking R."/>
            <person name="Taylor G."/>
            <person name="Moore R."/>
            <person name="Mayo M."/>
            <person name="Munro S."/>
            <person name="King J."/>
            <person name="Yanchuk A."/>
            <person name="Holt R."/>
            <person name="Jones S."/>
            <person name="Marra M."/>
            <person name="Ritland C.E."/>
            <person name="Ritland K."/>
            <person name="Bohlmann J."/>
        </authorList>
    </citation>
    <scope>NUCLEOTIDE SEQUENCE</scope>
    <source>
        <tissue evidence="3">Bud</tissue>
    </source>
</reference>
<dbReference type="PANTHER" id="PTHR35749:SF1">
    <property type="entry name" value="OSJNBA0084A10.10 PROTEIN"/>
    <property type="match status" value="1"/>
</dbReference>
<protein>
    <submittedName>
        <fullName evidence="3">Uncharacterized protein</fullName>
    </submittedName>
</protein>
<evidence type="ECO:0000256" key="2">
    <source>
        <dbReference type="SAM" id="MobiDB-lite"/>
    </source>
</evidence>
<feature type="coiled-coil region" evidence="1">
    <location>
        <begin position="23"/>
        <end position="112"/>
    </location>
</feature>
<dbReference type="OMA" id="KQHAQIR"/>